<gene>
    <name evidence="2" type="ORF">B0T21DRAFT_349568</name>
</gene>
<comment type="caution">
    <text evidence="2">The sequence shown here is derived from an EMBL/GenBank/DDBJ whole genome shotgun (WGS) entry which is preliminary data.</text>
</comment>
<feature type="region of interest" description="Disordered" evidence="1">
    <location>
        <begin position="226"/>
        <end position="245"/>
    </location>
</feature>
<reference evidence="2" key="1">
    <citation type="submission" date="2023-06" db="EMBL/GenBank/DDBJ databases">
        <title>Genome-scale phylogeny and comparative genomics of the fungal order Sordariales.</title>
        <authorList>
            <consortium name="Lawrence Berkeley National Laboratory"/>
            <person name="Hensen N."/>
            <person name="Bonometti L."/>
            <person name="Westerberg I."/>
            <person name="Brannstrom I.O."/>
            <person name="Guillou S."/>
            <person name="Cros-Aarteil S."/>
            <person name="Calhoun S."/>
            <person name="Haridas S."/>
            <person name="Kuo A."/>
            <person name="Mondo S."/>
            <person name="Pangilinan J."/>
            <person name="Riley R."/>
            <person name="Labutti K."/>
            <person name="Andreopoulos B."/>
            <person name="Lipzen A."/>
            <person name="Chen C."/>
            <person name="Yanf M."/>
            <person name="Daum C."/>
            <person name="Ng V."/>
            <person name="Clum A."/>
            <person name="Steindorff A."/>
            <person name="Ohm R."/>
            <person name="Martin F."/>
            <person name="Silar P."/>
            <person name="Natvig D."/>
            <person name="Lalanne C."/>
            <person name="Gautier V."/>
            <person name="Ament-Velasquez S.L."/>
            <person name="Kruys A."/>
            <person name="Hutchinson M.I."/>
            <person name="Powell A.J."/>
            <person name="Barry K."/>
            <person name="Miller A.N."/>
            <person name="Grigoriev I.V."/>
            <person name="Debuchy R."/>
            <person name="Gladieux P."/>
            <person name="Thoren M.H."/>
            <person name="Johannesson H."/>
        </authorList>
    </citation>
    <scope>NUCLEOTIDE SEQUENCE</scope>
    <source>
        <strain evidence="2">CBS 540.89</strain>
    </source>
</reference>
<evidence type="ECO:0000313" key="3">
    <source>
        <dbReference type="Proteomes" id="UP001172159"/>
    </source>
</evidence>
<keyword evidence="3" id="KW-1185">Reference proteome</keyword>
<proteinExistence type="predicted"/>
<protein>
    <submittedName>
        <fullName evidence="2">Uncharacterized protein</fullName>
    </submittedName>
</protein>
<accession>A0AA40EEQ5</accession>
<dbReference type="AlphaFoldDB" id="A0AA40EEQ5"/>
<sequence>MGPAPPKEALIFPLRCVPPFSDIEETRLELGNALRCALCCGRFRLRAEKRVLRLGFPAECSVNFWESEYVRLYVIPRMSAAGRVGLVVRGLHYEAGTMRPNAAQRCPTTGIWGNTVDRFRRSAGLTTTQSPEKRPGGYPWSGRHASVGLPSTAILIQRYFPSNTQYVLQKFQTLAQRKGVKVTAKPWLRHRNFVLLLGSQYLPRGLSDLALESRLSQITCMFEGLPSTSGPEQGTRYRSAQHARG</sequence>
<evidence type="ECO:0000313" key="2">
    <source>
        <dbReference type="EMBL" id="KAK0732573.1"/>
    </source>
</evidence>
<feature type="compositionally biased region" description="Polar residues" evidence="1">
    <location>
        <begin position="226"/>
        <end position="238"/>
    </location>
</feature>
<dbReference type="EMBL" id="JAUKTV010000008">
    <property type="protein sequence ID" value="KAK0732573.1"/>
    <property type="molecule type" value="Genomic_DNA"/>
</dbReference>
<name>A0AA40EEQ5_9PEZI</name>
<organism evidence="2 3">
    <name type="scientific">Apiosordaria backusii</name>
    <dbReference type="NCBI Taxonomy" id="314023"/>
    <lineage>
        <taxon>Eukaryota</taxon>
        <taxon>Fungi</taxon>
        <taxon>Dikarya</taxon>
        <taxon>Ascomycota</taxon>
        <taxon>Pezizomycotina</taxon>
        <taxon>Sordariomycetes</taxon>
        <taxon>Sordariomycetidae</taxon>
        <taxon>Sordariales</taxon>
        <taxon>Lasiosphaeriaceae</taxon>
        <taxon>Apiosordaria</taxon>
    </lineage>
</organism>
<dbReference type="Proteomes" id="UP001172159">
    <property type="component" value="Unassembled WGS sequence"/>
</dbReference>
<evidence type="ECO:0000256" key="1">
    <source>
        <dbReference type="SAM" id="MobiDB-lite"/>
    </source>
</evidence>